<reference evidence="5" key="1">
    <citation type="journal article" date="2023" name="Science">
        <title>Genome structures resolve the early diversification of teleost fishes.</title>
        <authorList>
            <person name="Parey E."/>
            <person name="Louis A."/>
            <person name="Montfort J."/>
            <person name="Bouchez O."/>
            <person name="Roques C."/>
            <person name="Iampietro C."/>
            <person name="Lluch J."/>
            <person name="Castinel A."/>
            <person name="Donnadieu C."/>
            <person name="Desvignes T."/>
            <person name="Floi Bucao C."/>
            <person name="Jouanno E."/>
            <person name="Wen M."/>
            <person name="Mejri S."/>
            <person name="Dirks R."/>
            <person name="Jansen H."/>
            <person name="Henkel C."/>
            <person name="Chen W.J."/>
            <person name="Zahm M."/>
            <person name="Cabau C."/>
            <person name="Klopp C."/>
            <person name="Thompson A.W."/>
            <person name="Robinson-Rechavi M."/>
            <person name="Braasch I."/>
            <person name="Lecointre G."/>
            <person name="Bobe J."/>
            <person name="Postlethwait J.H."/>
            <person name="Berthelot C."/>
            <person name="Roest Crollius H."/>
            <person name="Guiguen Y."/>
        </authorList>
    </citation>
    <scope>NUCLEOTIDE SEQUENCE</scope>
    <source>
        <strain evidence="5">NC1722</strain>
    </source>
</reference>
<dbReference type="InterPro" id="IPR051320">
    <property type="entry name" value="Viral_Replic_Matur_Polypro"/>
</dbReference>
<protein>
    <recommendedName>
        <fullName evidence="2">ribonuclease H</fullName>
        <ecNumber evidence="2">3.1.26.4</ecNumber>
    </recommendedName>
</protein>
<feature type="domain" description="Reverse transcriptase" evidence="4">
    <location>
        <begin position="14"/>
        <end position="79"/>
    </location>
</feature>
<dbReference type="Gene3D" id="3.30.70.270">
    <property type="match status" value="1"/>
</dbReference>
<dbReference type="PANTHER" id="PTHR33064:SF37">
    <property type="entry name" value="RIBONUCLEASE H"/>
    <property type="match status" value="1"/>
</dbReference>
<proteinExistence type="inferred from homology"/>
<comment type="similarity">
    <text evidence="1">Belongs to the beta type-B retroviral polymerase family. HERV class-II K(HML-2) pol subfamily.</text>
</comment>
<dbReference type="PANTHER" id="PTHR33064">
    <property type="entry name" value="POL PROTEIN"/>
    <property type="match status" value="1"/>
</dbReference>
<keyword evidence="6" id="KW-1185">Reference proteome</keyword>
<accession>A0AAD7WB63</accession>
<dbReference type="SUPFAM" id="SSF56672">
    <property type="entry name" value="DNA/RNA polymerases"/>
    <property type="match status" value="1"/>
</dbReference>
<dbReference type="InterPro" id="IPR000477">
    <property type="entry name" value="RT_dom"/>
</dbReference>
<name>A0AAD7WB63_9TELE</name>
<sequence>MKVNIHPYHLPPPKSREKTAFSTPDSSFQYTVLPFGQHGSPATFRRVMDHVLRPHQEYTDDVLINGCSWDEHLEQIWQCGLPRLRFHSGASRYSKLVLKTLDFSQPFLLQMRCL</sequence>
<organism evidence="5 6">
    <name type="scientific">Aldrovandia affinis</name>
    <dbReference type="NCBI Taxonomy" id="143900"/>
    <lineage>
        <taxon>Eukaryota</taxon>
        <taxon>Metazoa</taxon>
        <taxon>Chordata</taxon>
        <taxon>Craniata</taxon>
        <taxon>Vertebrata</taxon>
        <taxon>Euteleostomi</taxon>
        <taxon>Actinopterygii</taxon>
        <taxon>Neopterygii</taxon>
        <taxon>Teleostei</taxon>
        <taxon>Notacanthiformes</taxon>
        <taxon>Halosauridae</taxon>
        <taxon>Aldrovandia</taxon>
    </lineage>
</organism>
<evidence type="ECO:0000259" key="4">
    <source>
        <dbReference type="Pfam" id="PF00078"/>
    </source>
</evidence>
<dbReference type="Pfam" id="PF00078">
    <property type="entry name" value="RVT_1"/>
    <property type="match status" value="1"/>
</dbReference>
<evidence type="ECO:0000256" key="2">
    <source>
        <dbReference type="ARBA" id="ARBA00012180"/>
    </source>
</evidence>
<dbReference type="GO" id="GO:0004523">
    <property type="term" value="F:RNA-DNA hybrid ribonuclease activity"/>
    <property type="evidence" value="ECO:0007669"/>
    <property type="project" value="UniProtKB-EC"/>
</dbReference>
<dbReference type="EC" id="3.1.26.4" evidence="2"/>
<dbReference type="Gene3D" id="3.10.10.10">
    <property type="entry name" value="HIV Type 1 Reverse Transcriptase, subunit A, domain 1"/>
    <property type="match status" value="1"/>
</dbReference>
<dbReference type="EMBL" id="JAINUG010000181">
    <property type="protein sequence ID" value="KAJ8389519.1"/>
    <property type="molecule type" value="Genomic_DNA"/>
</dbReference>
<dbReference type="InterPro" id="IPR043128">
    <property type="entry name" value="Rev_trsase/Diguanyl_cyclase"/>
</dbReference>
<dbReference type="AlphaFoldDB" id="A0AAD7WB63"/>
<gene>
    <name evidence="5" type="ORF">AAFF_G00119090</name>
</gene>
<evidence type="ECO:0000256" key="3">
    <source>
        <dbReference type="SAM" id="MobiDB-lite"/>
    </source>
</evidence>
<dbReference type="InterPro" id="IPR043502">
    <property type="entry name" value="DNA/RNA_pol_sf"/>
</dbReference>
<evidence type="ECO:0000256" key="1">
    <source>
        <dbReference type="ARBA" id="ARBA00010879"/>
    </source>
</evidence>
<evidence type="ECO:0000313" key="5">
    <source>
        <dbReference type="EMBL" id="KAJ8389519.1"/>
    </source>
</evidence>
<dbReference type="Proteomes" id="UP001221898">
    <property type="component" value="Unassembled WGS sequence"/>
</dbReference>
<evidence type="ECO:0000313" key="6">
    <source>
        <dbReference type="Proteomes" id="UP001221898"/>
    </source>
</evidence>
<comment type="caution">
    <text evidence="5">The sequence shown here is derived from an EMBL/GenBank/DDBJ whole genome shotgun (WGS) entry which is preliminary data.</text>
</comment>
<feature type="region of interest" description="Disordered" evidence="3">
    <location>
        <begin position="1"/>
        <end position="21"/>
    </location>
</feature>